<evidence type="ECO:0000256" key="3">
    <source>
        <dbReference type="SAM" id="MobiDB-lite"/>
    </source>
</evidence>
<reference evidence="5 6" key="1">
    <citation type="submission" date="2018-03" db="EMBL/GenBank/DDBJ databases">
        <title>Genomic Encyclopedia of Archaeal and Bacterial Type Strains, Phase II (KMG-II): from individual species to whole genera.</title>
        <authorList>
            <person name="Goeker M."/>
        </authorList>
    </citation>
    <scope>NUCLEOTIDE SEQUENCE [LARGE SCALE GENOMIC DNA]</scope>
    <source>
        <strain evidence="5 6">DSM 44720</strain>
    </source>
</reference>
<proteinExistence type="inferred from homology"/>
<evidence type="ECO:0000259" key="4">
    <source>
        <dbReference type="PROSITE" id="PS50801"/>
    </source>
</evidence>
<gene>
    <name evidence="5" type="ORF">CLV43_107153</name>
</gene>
<dbReference type="NCBIfam" id="TIGR00377">
    <property type="entry name" value="ant_ant_sig"/>
    <property type="match status" value="1"/>
</dbReference>
<dbReference type="InterPro" id="IPR002645">
    <property type="entry name" value="STAS_dom"/>
</dbReference>
<evidence type="ECO:0000313" key="6">
    <source>
        <dbReference type="Proteomes" id="UP000239494"/>
    </source>
</evidence>
<organism evidence="5 6">
    <name type="scientific">Umezawaea tangerina</name>
    <dbReference type="NCBI Taxonomy" id="84725"/>
    <lineage>
        <taxon>Bacteria</taxon>
        <taxon>Bacillati</taxon>
        <taxon>Actinomycetota</taxon>
        <taxon>Actinomycetes</taxon>
        <taxon>Pseudonocardiales</taxon>
        <taxon>Pseudonocardiaceae</taxon>
        <taxon>Umezawaea</taxon>
    </lineage>
</organism>
<evidence type="ECO:0000313" key="5">
    <source>
        <dbReference type="EMBL" id="PRY39570.1"/>
    </source>
</evidence>
<dbReference type="CDD" id="cd07043">
    <property type="entry name" value="STAS_anti-anti-sigma_factors"/>
    <property type="match status" value="1"/>
</dbReference>
<dbReference type="EMBL" id="PVTF01000007">
    <property type="protein sequence ID" value="PRY39570.1"/>
    <property type="molecule type" value="Genomic_DNA"/>
</dbReference>
<dbReference type="InterPro" id="IPR036513">
    <property type="entry name" value="STAS_dom_sf"/>
</dbReference>
<feature type="region of interest" description="Disordered" evidence="3">
    <location>
        <begin position="1"/>
        <end position="31"/>
    </location>
</feature>
<dbReference type="RefSeq" id="WP_170155981.1">
    <property type="nucleotide sequence ID" value="NZ_PVTF01000007.1"/>
</dbReference>
<feature type="compositionally biased region" description="Basic and acidic residues" evidence="3">
    <location>
        <begin position="8"/>
        <end position="20"/>
    </location>
</feature>
<dbReference type="PROSITE" id="PS50801">
    <property type="entry name" value="STAS"/>
    <property type="match status" value="1"/>
</dbReference>
<dbReference type="InterPro" id="IPR003658">
    <property type="entry name" value="Anti-sigma_ant"/>
</dbReference>
<dbReference type="PANTHER" id="PTHR33495:SF13">
    <property type="entry name" value="ANTI-SIGMA-F FACTOR ANTAGONIST RSFB"/>
    <property type="match status" value="1"/>
</dbReference>
<keyword evidence="6" id="KW-1185">Reference proteome</keyword>
<dbReference type="Pfam" id="PF01740">
    <property type="entry name" value="STAS"/>
    <property type="match status" value="1"/>
</dbReference>
<name>A0A2T0T1L7_9PSEU</name>
<accession>A0A2T0T1L7</accession>
<sequence length="158" mass="16851">MTSPGHDPVGRVHPRSDLHRQTTSSATVPIPRRVLHVVPDGHPPPLSVVVRESTQAVLLTVAGSIDRETAPHLHRALRSVLTTCPRLLVVDLTAVRLLACAGLSALVAAHRLAEDRTRVRVVAGTRVTRRPLALTGLDGYLSVYGTCAGALADPVHRS</sequence>
<evidence type="ECO:0000256" key="1">
    <source>
        <dbReference type="ARBA" id="ARBA00009013"/>
    </source>
</evidence>
<dbReference type="Proteomes" id="UP000239494">
    <property type="component" value="Unassembled WGS sequence"/>
</dbReference>
<evidence type="ECO:0000256" key="2">
    <source>
        <dbReference type="RuleBase" id="RU003749"/>
    </source>
</evidence>
<comment type="caution">
    <text evidence="5">The sequence shown here is derived from an EMBL/GenBank/DDBJ whole genome shotgun (WGS) entry which is preliminary data.</text>
</comment>
<feature type="domain" description="STAS" evidence="4">
    <location>
        <begin position="46"/>
        <end position="154"/>
    </location>
</feature>
<dbReference type="Gene3D" id="3.30.750.24">
    <property type="entry name" value="STAS domain"/>
    <property type="match status" value="1"/>
</dbReference>
<comment type="similarity">
    <text evidence="1 2">Belongs to the anti-sigma-factor antagonist family.</text>
</comment>
<dbReference type="GO" id="GO:0043856">
    <property type="term" value="F:anti-sigma factor antagonist activity"/>
    <property type="evidence" value="ECO:0007669"/>
    <property type="project" value="InterPro"/>
</dbReference>
<dbReference type="PANTHER" id="PTHR33495">
    <property type="entry name" value="ANTI-SIGMA FACTOR ANTAGONIST TM_1081-RELATED-RELATED"/>
    <property type="match status" value="1"/>
</dbReference>
<dbReference type="AlphaFoldDB" id="A0A2T0T1L7"/>
<dbReference type="SUPFAM" id="SSF52091">
    <property type="entry name" value="SpoIIaa-like"/>
    <property type="match status" value="1"/>
</dbReference>
<protein>
    <recommendedName>
        <fullName evidence="2">Anti-sigma factor antagonist</fullName>
    </recommendedName>
</protein>